<organism evidence="1 2">
    <name type="scientific">Pricia antarctica</name>
    <dbReference type="NCBI Taxonomy" id="641691"/>
    <lineage>
        <taxon>Bacteria</taxon>
        <taxon>Pseudomonadati</taxon>
        <taxon>Bacteroidota</taxon>
        <taxon>Flavobacteriia</taxon>
        <taxon>Flavobacteriales</taxon>
        <taxon>Flavobacteriaceae</taxon>
        <taxon>Pricia</taxon>
    </lineage>
</organism>
<dbReference type="InterPro" id="IPR029024">
    <property type="entry name" value="TerB-like"/>
</dbReference>
<keyword evidence="2" id="KW-1185">Reference proteome</keyword>
<dbReference type="RefSeq" id="WP_091864750.1">
    <property type="nucleotide sequence ID" value="NZ_FNAO01000001.1"/>
</dbReference>
<gene>
    <name evidence="1" type="ORF">SAMN05421636_101156</name>
</gene>
<dbReference type="Proteomes" id="UP000199109">
    <property type="component" value="Unassembled WGS sequence"/>
</dbReference>
<dbReference type="OrthoDB" id="981083at2"/>
<accession>A0A1G6W1X2</accession>
<dbReference type="STRING" id="641691.SAMN05421636_101156"/>
<evidence type="ECO:0000313" key="2">
    <source>
        <dbReference type="Proteomes" id="UP000199109"/>
    </source>
</evidence>
<dbReference type="Gene3D" id="1.10.3680.10">
    <property type="entry name" value="TerB-like"/>
    <property type="match status" value="1"/>
</dbReference>
<name>A0A1G6W1X2_9FLAO</name>
<dbReference type="AlphaFoldDB" id="A0A1G6W1X2"/>
<evidence type="ECO:0000313" key="1">
    <source>
        <dbReference type="EMBL" id="SDD59831.1"/>
    </source>
</evidence>
<proteinExistence type="predicted"/>
<protein>
    <submittedName>
        <fullName evidence="1">Uncharacterized protein</fullName>
    </submittedName>
</protein>
<reference evidence="1 2" key="1">
    <citation type="submission" date="2016-10" db="EMBL/GenBank/DDBJ databases">
        <authorList>
            <person name="de Groot N.N."/>
        </authorList>
    </citation>
    <scope>NUCLEOTIDE SEQUENCE [LARGE SCALE GENOMIC DNA]</scope>
    <source>
        <strain evidence="1 2">DSM 23421</strain>
    </source>
</reference>
<dbReference type="EMBL" id="FNAO01000001">
    <property type="protein sequence ID" value="SDD59831.1"/>
    <property type="molecule type" value="Genomic_DNA"/>
</dbReference>
<sequence length="140" mass="16208">MGFSDLYTSGEHRRNLAHFAAIATLASVDGEVSDREKKMLDSFANKLDITDSEYEEVMRTENKYPIDPPNSAERRLERLFDLFRIIFSDHEIDIEEMVLLKKYAIGLGFSSDKADDIIQRSVVIFSGRIDFDDYLYLLKK</sequence>
<dbReference type="SUPFAM" id="SSF158682">
    <property type="entry name" value="TerB-like"/>
    <property type="match status" value="1"/>
</dbReference>